<dbReference type="Pfam" id="PF02321">
    <property type="entry name" value="OEP"/>
    <property type="match status" value="1"/>
</dbReference>
<dbReference type="AlphaFoldDB" id="A0A163XM21"/>
<feature type="coiled-coil region" evidence="2">
    <location>
        <begin position="121"/>
        <end position="169"/>
    </location>
</feature>
<reference evidence="3 4" key="1">
    <citation type="submission" date="2016-01" db="EMBL/GenBank/DDBJ databases">
        <title>Whole genome sequencing of Myroides marinus L41.</title>
        <authorList>
            <person name="Hong K.W."/>
        </authorList>
    </citation>
    <scope>NUCLEOTIDE SEQUENCE [LARGE SCALE GENOMIC DNA]</scope>
    <source>
        <strain evidence="3 4">L41</strain>
    </source>
</reference>
<proteinExistence type="inferred from homology"/>
<comment type="similarity">
    <text evidence="1">Belongs to the outer membrane factor (OMF) (TC 1.B.17) family.</text>
</comment>
<dbReference type="PANTHER" id="PTHR30203:SF23">
    <property type="entry name" value="OUTER MEMBRANE EFFLUX PROTEIN"/>
    <property type="match status" value="1"/>
</dbReference>
<dbReference type="GO" id="GO:0015562">
    <property type="term" value="F:efflux transmembrane transporter activity"/>
    <property type="evidence" value="ECO:0007669"/>
    <property type="project" value="InterPro"/>
</dbReference>
<sequence>MFKNTLVTVLCALTLSTYAQQSSKKTLTLSKEAAEAMFLEQNLDLIAKNLEISQAEAQLLQARLWPNPTFEVSEINFWKTTDIEEQPKLIGNWGEAQQYAFRVEQLIQTGGKRKKNIELQKLTIEEKRQEFESIIRELKLELRNNLSDIQMLQEQRKIYERQIESTQNLTSAYKNQLQQGNISQAQYIRLKAAELQFKKELVNINKELEEAIKDFKNYISIGDNTQIEITDLLIAPNKEVSELNLENWIITAQEDRPDAIKSKTLEKQSLKRFEIEKAQRIPDITLGVDYDRGGNIMRDFVGFGISFDLPIFDRNKGNIKEAKIDIELAKLDTKTKLNEIANDIVEAFRNYHHAEALYKDIDSDYEGQLDQLLDAYLKNFQKRNVSLIEYLDFVEAYIENKTILLETKKDLNDHFEKLQYAVGKDL</sequence>
<accession>A0A163XM21</accession>
<dbReference type="RefSeq" id="WP_038987431.1">
    <property type="nucleotide sequence ID" value="NZ_JWJO01000048.1"/>
</dbReference>
<dbReference type="SUPFAM" id="SSF56954">
    <property type="entry name" value="Outer membrane efflux proteins (OEP)"/>
    <property type="match status" value="1"/>
</dbReference>
<keyword evidence="2" id="KW-0175">Coiled coil</keyword>
<dbReference type="InterPro" id="IPR010131">
    <property type="entry name" value="MdtP/NodT-like"/>
</dbReference>
<protein>
    <submittedName>
        <fullName evidence="3">Transporter</fullName>
    </submittedName>
</protein>
<dbReference type="PANTHER" id="PTHR30203">
    <property type="entry name" value="OUTER MEMBRANE CATION EFFLUX PROTEIN"/>
    <property type="match status" value="1"/>
</dbReference>
<evidence type="ECO:0000256" key="2">
    <source>
        <dbReference type="SAM" id="Coils"/>
    </source>
</evidence>
<evidence type="ECO:0000313" key="3">
    <source>
        <dbReference type="EMBL" id="KZE78110.1"/>
    </source>
</evidence>
<organism evidence="3 4">
    <name type="scientific">Myroides marinus</name>
    <dbReference type="NCBI Taxonomy" id="703342"/>
    <lineage>
        <taxon>Bacteria</taxon>
        <taxon>Pseudomonadati</taxon>
        <taxon>Bacteroidota</taxon>
        <taxon>Flavobacteriia</taxon>
        <taxon>Flavobacteriales</taxon>
        <taxon>Flavobacteriaceae</taxon>
        <taxon>Myroides</taxon>
    </lineage>
</organism>
<name>A0A163XM21_9FLAO</name>
<keyword evidence="4" id="KW-1185">Reference proteome</keyword>
<gene>
    <name evidence="3" type="ORF">AV926_13810</name>
</gene>
<dbReference type="Gene3D" id="1.20.1600.10">
    <property type="entry name" value="Outer membrane efflux proteins (OEP)"/>
    <property type="match status" value="1"/>
</dbReference>
<evidence type="ECO:0000256" key="1">
    <source>
        <dbReference type="ARBA" id="ARBA00007613"/>
    </source>
</evidence>
<comment type="caution">
    <text evidence="3">The sequence shown here is derived from an EMBL/GenBank/DDBJ whole genome shotgun (WGS) entry which is preliminary data.</text>
</comment>
<evidence type="ECO:0000313" key="4">
    <source>
        <dbReference type="Proteomes" id="UP000076630"/>
    </source>
</evidence>
<dbReference type="OrthoDB" id="9791261at2"/>
<dbReference type="InterPro" id="IPR003423">
    <property type="entry name" value="OMP_efflux"/>
</dbReference>
<dbReference type="EMBL" id="LQNU01000066">
    <property type="protein sequence ID" value="KZE78110.1"/>
    <property type="molecule type" value="Genomic_DNA"/>
</dbReference>
<dbReference type="Proteomes" id="UP000076630">
    <property type="component" value="Unassembled WGS sequence"/>
</dbReference>